<dbReference type="Gene3D" id="3.40.50.150">
    <property type="entry name" value="Vaccinia Virus protein VP39"/>
    <property type="match status" value="1"/>
</dbReference>
<dbReference type="CDD" id="cd02440">
    <property type="entry name" value="AdoMet_MTases"/>
    <property type="match status" value="1"/>
</dbReference>
<keyword evidence="3" id="KW-0489">Methyltransferase</keyword>
<dbReference type="InterPro" id="IPR029063">
    <property type="entry name" value="SAM-dependent_MTases_sf"/>
</dbReference>
<gene>
    <name evidence="3" type="ORF">HGQ98_07265</name>
</gene>
<dbReference type="AlphaFoldDB" id="A0A848NGF6"/>
<evidence type="ECO:0000313" key="3">
    <source>
        <dbReference type="EMBL" id="NMU89661.1"/>
    </source>
</evidence>
<dbReference type="RefSeq" id="WP_169536207.1">
    <property type="nucleotide sequence ID" value="NZ_JABBZE010000046.1"/>
</dbReference>
<accession>A0A848NGF6</accession>
<comment type="caution">
    <text evidence="3">The sequence shown here is derived from an EMBL/GenBank/DDBJ whole genome shotgun (WGS) entry which is preliminary data.</text>
</comment>
<sequence length="326" mass="37476">MGDTDINSHDYWNGRFEKDWESNMGKEQSRFFAKVALENLPLWMRSMAGKEGWTVCDWGCAQGDGTDVIASYFLRERVIGIDFAESAVRKAKDAYPGIRFDAQDWLASEAVVEKFNCIFSSNTLEHFEDPFRVLASLFQRAEQCVVLALPYRELDRIPEHFFSFTPDNIPLVAHPDWILVHARAVDCREMSPTYWHGDQIILVYANRAWIESSNLVLADCFLNAGIADTVEARNARTLDVLRQENSLLSNSMVEIKALLDEQSRLYVELLDKQSRLQIELRDENRQLEAANKELLVELTKIKTSSTWRITTPFRLLAGGVRKIFKN</sequence>
<evidence type="ECO:0000313" key="4">
    <source>
        <dbReference type="Proteomes" id="UP000542405"/>
    </source>
</evidence>
<dbReference type="Proteomes" id="UP000542405">
    <property type="component" value="Unassembled WGS sequence"/>
</dbReference>
<organism evidence="3 4">
    <name type="scientific">Achromobacter ruhlandii</name>
    <dbReference type="NCBI Taxonomy" id="72557"/>
    <lineage>
        <taxon>Bacteria</taxon>
        <taxon>Pseudomonadati</taxon>
        <taxon>Pseudomonadota</taxon>
        <taxon>Betaproteobacteria</taxon>
        <taxon>Burkholderiales</taxon>
        <taxon>Alcaligenaceae</taxon>
        <taxon>Achromobacter</taxon>
    </lineage>
</organism>
<dbReference type="SUPFAM" id="SSF53335">
    <property type="entry name" value="S-adenosyl-L-methionine-dependent methyltransferases"/>
    <property type="match status" value="1"/>
</dbReference>
<evidence type="ECO:0000256" key="1">
    <source>
        <dbReference type="SAM" id="Coils"/>
    </source>
</evidence>
<keyword evidence="1" id="KW-0175">Coiled coil</keyword>
<dbReference type="GO" id="GO:0032259">
    <property type="term" value="P:methylation"/>
    <property type="evidence" value="ECO:0007669"/>
    <property type="project" value="UniProtKB-KW"/>
</dbReference>
<reference evidence="3 4" key="1">
    <citation type="submission" date="2020-04" db="EMBL/GenBank/DDBJ databases">
        <title>Achromobacter ruhlandii genome sequencing and assembly.</title>
        <authorList>
            <person name="Martins R.C.R."/>
            <person name="Perdigao-Neto L.V."/>
            <person name="Levin A.S.S."/>
            <person name="Costa S.F."/>
        </authorList>
    </citation>
    <scope>NUCLEOTIDE SEQUENCE [LARGE SCALE GENOMIC DNA]</scope>
    <source>
        <strain evidence="3 4">9035ralo</strain>
    </source>
</reference>
<dbReference type="InterPro" id="IPR025714">
    <property type="entry name" value="Methyltranfer_dom"/>
</dbReference>
<dbReference type="GO" id="GO:0008168">
    <property type="term" value="F:methyltransferase activity"/>
    <property type="evidence" value="ECO:0007669"/>
    <property type="project" value="UniProtKB-KW"/>
</dbReference>
<keyword evidence="3" id="KW-0808">Transferase</keyword>
<evidence type="ECO:0000259" key="2">
    <source>
        <dbReference type="Pfam" id="PF13847"/>
    </source>
</evidence>
<proteinExistence type="predicted"/>
<feature type="coiled-coil region" evidence="1">
    <location>
        <begin position="266"/>
        <end position="304"/>
    </location>
</feature>
<protein>
    <submittedName>
        <fullName evidence="3">Methyltransferase domain-containing protein</fullName>
    </submittedName>
</protein>
<dbReference type="Pfam" id="PF13847">
    <property type="entry name" value="Methyltransf_31"/>
    <property type="match status" value="1"/>
</dbReference>
<feature type="domain" description="Methyltransferase" evidence="2">
    <location>
        <begin position="50"/>
        <end position="139"/>
    </location>
</feature>
<dbReference type="PANTHER" id="PTHR43861:SF1">
    <property type="entry name" value="TRANS-ACONITATE 2-METHYLTRANSFERASE"/>
    <property type="match status" value="1"/>
</dbReference>
<name>A0A848NGF6_9BURK</name>
<dbReference type="PANTHER" id="PTHR43861">
    <property type="entry name" value="TRANS-ACONITATE 2-METHYLTRANSFERASE-RELATED"/>
    <property type="match status" value="1"/>
</dbReference>
<dbReference type="EMBL" id="JABBZE010000046">
    <property type="protein sequence ID" value="NMU89661.1"/>
    <property type="molecule type" value="Genomic_DNA"/>
</dbReference>